<dbReference type="PROSITE" id="PS51353">
    <property type="entry name" value="ARSC"/>
    <property type="match status" value="1"/>
</dbReference>
<dbReference type="NCBIfam" id="NF008107">
    <property type="entry name" value="PRK10853.1"/>
    <property type="match status" value="1"/>
</dbReference>
<dbReference type="InterPro" id="IPR006660">
    <property type="entry name" value="Arsenate_reductase-like"/>
</dbReference>
<gene>
    <name evidence="3" type="ORF">DPV93_10280</name>
</gene>
<proteinExistence type="inferred from homology"/>
<comment type="caution">
    <text evidence="3">The sequence shown here is derived from an EMBL/GenBank/DDBJ whole genome shotgun (WGS) entry which is preliminary data.</text>
</comment>
<dbReference type="InterPro" id="IPR006504">
    <property type="entry name" value="Tscrpt_reg_Spx/MgsR"/>
</dbReference>
<evidence type="ECO:0000256" key="2">
    <source>
        <dbReference type="PROSITE-ProRule" id="PRU01282"/>
    </source>
</evidence>
<dbReference type="PANTHER" id="PTHR30041">
    <property type="entry name" value="ARSENATE REDUCTASE"/>
    <property type="match status" value="1"/>
</dbReference>
<comment type="similarity">
    <text evidence="1 2">Belongs to the ArsC family.</text>
</comment>
<dbReference type="PANTHER" id="PTHR30041:SF8">
    <property type="entry name" value="PROTEIN YFFB"/>
    <property type="match status" value="1"/>
</dbReference>
<dbReference type="NCBIfam" id="TIGR01617">
    <property type="entry name" value="arsC_related"/>
    <property type="match status" value="1"/>
</dbReference>
<name>A0A369YEG6_9PAST</name>
<evidence type="ECO:0000313" key="4">
    <source>
        <dbReference type="Proteomes" id="UP000253872"/>
    </source>
</evidence>
<evidence type="ECO:0000313" key="3">
    <source>
        <dbReference type="EMBL" id="RDE69848.1"/>
    </source>
</evidence>
<dbReference type="InterPro" id="IPR036249">
    <property type="entry name" value="Thioredoxin-like_sf"/>
</dbReference>
<dbReference type="Gene3D" id="3.40.30.10">
    <property type="entry name" value="Glutaredoxin"/>
    <property type="match status" value="1"/>
</dbReference>
<evidence type="ECO:0000256" key="1">
    <source>
        <dbReference type="ARBA" id="ARBA00007198"/>
    </source>
</evidence>
<dbReference type="RefSeq" id="WP_111404412.1">
    <property type="nucleotide sequence ID" value="NZ_QEPN01000011.1"/>
</dbReference>
<sequence>MTIIVYGIKNCDTVKKALNWLSAHHVEHRLHDYRVDGLDVNWLNQAEKAFGWEALVNKRSTTWRNLDQAVKDNLDRASALKVLAEQPTLIKRPIILQDELALIGFNQKAYSVAFS</sequence>
<dbReference type="CDD" id="cd03035">
    <property type="entry name" value="ArsC_Yffb"/>
    <property type="match status" value="1"/>
</dbReference>
<dbReference type="Proteomes" id="UP000253872">
    <property type="component" value="Unassembled WGS sequence"/>
</dbReference>
<dbReference type="SUPFAM" id="SSF52833">
    <property type="entry name" value="Thioredoxin-like"/>
    <property type="match status" value="1"/>
</dbReference>
<organism evidence="3 4">
    <name type="scientific">Haemophilus sputorum</name>
    <dbReference type="NCBI Taxonomy" id="1078480"/>
    <lineage>
        <taxon>Bacteria</taxon>
        <taxon>Pseudomonadati</taxon>
        <taxon>Pseudomonadota</taxon>
        <taxon>Gammaproteobacteria</taxon>
        <taxon>Pasteurellales</taxon>
        <taxon>Pasteurellaceae</taxon>
        <taxon>Haemophilus</taxon>
    </lineage>
</organism>
<dbReference type="Pfam" id="PF03960">
    <property type="entry name" value="ArsC"/>
    <property type="match status" value="1"/>
</dbReference>
<protein>
    <submittedName>
        <fullName evidence="3">ArsC family reductase</fullName>
    </submittedName>
</protein>
<dbReference type="STRING" id="1035839.GCA_000238795_01820"/>
<reference evidence="3 4" key="1">
    <citation type="submission" date="2018-05" db="EMBL/GenBank/DDBJ databases">
        <title>Draft Genome Sequences for a Diverse set of 7 Haemophilus Species.</title>
        <authorList>
            <person name="Nichols M."/>
            <person name="Topaz N."/>
            <person name="Wang X."/>
            <person name="Wang X."/>
            <person name="Boxrud D."/>
        </authorList>
    </citation>
    <scope>NUCLEOTIDE SEQUENCE [LARGE SCALE GENOMIC DNA]</scope>
    <source>
        <strain evidence="3 4">C2002001239</strain>
    </source>
</reference>
<accession>A0A369YEG6</accession>
<dbReference type="AlphaFoldDB" id="A0A369YEG6"/>
<dbReference type="EMBL" id="QEPN01000011">
    <property type="protein sequence ID" value="RDE69848.1"/>
    <property type="molecule type" value="Genomic_DNA"/>
</dbReference>